<feature type="transmembrane region" description="Helical" evidence="1">
    <location>
        <begin position="58"/>
        <end position="79"/>
    </location>
</feature>
<evidence type="ECO:0000313" key="4">
    <source>
        <dbReference type="Proteomes" id="UP000799302"/>
    </source>
</evidence>
<gene>
    <name evidence="3" type="ORF">BT63DRAFT_313259</name>
</gene>
<organism evidence="3 4">
    <name type="scientific">Microthyrium microscopicum</name>
    <dbReference type="NCBI Taxonomy" id="703497"/>
    <lineage>
        <taxon>Eukaryota</taxon>
        <taxon>Fungi</taxon>
        <taxon>Dikarya</taxon>
        <taxon>Ascomycota</taxon>
        <taxon>Pezizomycotina</taxon>
        <taxon>Dothideomycetes</taxon>
        <taxon>Dothideomycetes incertae sedis</taxon>
        <taxon>Microthyriales</taxon>
        <taxon>Microthyriaceae</taxon>
        <taxon>Microthyrium</taxon>
    </lineage>
</organism>
<keyword evidence="1" id="KW-1133">Transmembrane helix</keyword>
<proteinExistence type="predicted"/>
<sequence>MLIILTTFQCVSIIFACAATFTGIQAMLDPVGFAASFGIPVLSFESQDRYSKSVNTVTTAYISLMGVRQLATGITLLVFASQRQWYEMATLLSILGFVVAGTDGYFLYKMSSIGKGAFHAVPGAAIALLAMVTLLYRPRSSDIVQ</sequence>
<keyword evidence="4" id="KW-1185">Reference proteome</keyword>
<evidence type="ECO:0008006" key="5">
    <source>
        <dbReference type="Google" id="ProtNLM"/>
    </source>
</evidence>
<feature type="transmembrane region" description="Helical" evidence="1">
    <location>
        <begin position="91"/>
        <end position="110"/>
    </location>
</feature>
<name>A0A6A6U5R0_9PEZI</name>
<keyword evidence="2" id="KW-0732">Signal</keyword>
<dbReference type="Pfam" id="PF14087">
    <property type="entry name" value="DUF4267"/>
    <property type="match status" value="1"/>
</dbReference>
<dbReference type="InterPro" id="IPR025363">
    <property type="entry name" value="DUF4267"/>
</dbReference>
<dbReference type="AlphaFoldDB" id="A0A6A6U5R0"/>
<accession>A0A6A6U5R0</accession>
<dbReference type="EMBL" id="MU004238">
    <property type="protein sequence ID" value="KAF2666623.1"/>
    <property type="molecule type" value="Genomic_DNA"/>
</dbReference>
<evidence type="ECO:0000256" key="1">
    <source>
        <dbReference type="SAM" id="Phobius"/>
    </source>
</evidence>
<keyword evidence="1" id="KW-0472">Membrane</keyword>
<feature type="chain" id="PRO_5025594679" description="DUF4267 domain-containing protein" evidence="2">
    <location>
        <begin position="27"/>
        <end position="145"/>
    </location>
</feature>
<feature type="signal peptide" evidence="2">
    <location>
        <begin position="1"/>
        <end position="26"/>
    </location>
</feature>
<feature type="transmembrane region" description="Helical" evidence="1">
    <location>
        <begin position="116"/>
        <end position="136"/>
    </location>
</feature>
<reference evidence="3" key="1">
    <citation type="journal article" date="2020" name="Stud. Mycol.">
        <title>101 Dothideomycetes genomes: a test case for predicting lifestyles and emergence of pathogens.</title>
        <authorList>
            <person name="Haridas S."/>
            <person name="Albert R."/>
            <person name="Binder M."/>
            <person name="Bloem J."/>
            <person name="Labutti K."/>
            <person name="Salamov A."/>
            <person name="Andreopoulos B."/>
            <person name="Baker S."/>
            <person name="Barry K."/>
            <person name="Bills G."/>
            <person name="Bluhm B."/>
            <person name="Cannon C."/>
            <person name="Castanera R."/>
            <person name="Culley D."/>
            <person name="Daum C."/>
            <person name="Ezra D."/>
            <person name="Gonzalez J."/>
            <person name="Henrissat B."/>
            <person name="Kuo A."/>
            <person name="Liang C."/>
            <person name="Lipzen A."/>
            <person name="Lutzoni F."/>
            <person name="Magnuson J."/>
            <person name="Mondo S."/>
            <person name="Nolan M."/>
            <person name="Ohm R."/>
            <person name="Pangilinan J."/>
            <person name="Park H.-J."/>
            <person name="Ramirez L."/>
            <person name="Alfaro M."/>
            <person name="Sun H."/>
            <person name="Tritt A."/>
            <person name="Yoshinaga Y."/>
            <person name="Zwiers L.-H."/>
            <person name="Turgeon B."/>
            <person name="Goodwin S."/>
            <person name="Spatafora J."/>
            <person name="Crous P."/>
            <person name="Grigoriev I."/>
        </authorList>
    </citation>
    <scope>NUCLEOTIDE SEQUENCE</scope>
    <source>
        <strain evidence="3">CBS 115976</strain>
    </source>
</reference>
<evidence type="ECO:0000256" key="2">
    <source>
        <dbReference type="SAM" id="SignalP"/>
    </source>
</evidence>
<keyword evidence="1" id="KW-0812">Transmembrane</keyword>
<protein>
    <recommendedName>
        <fullName evidence="5">DUF4267 domain-containing protein</fullName>
    </recommendedName>
</protein>
<dbReference type="Proteomes" id="UP000799302">
    <property type="component" value="Unassembled WGS sequence"/>
</dbReference>
<evidence type="ECO:0000313" key="3">
    <source>
        <dbReference type="EMBL" id="KAF2666623.1"/>
    </source>
</evidence>
<dbReference type="OrthoDB" id="5594884at2759"/>